<reference evidence="1 2" key="1">
    <citation type="submission" date="2024-02" db="EMBL/GenBank/DDBJ databases">
        <title>Chromosome-scale genome assembly of the rough periwinkle Littorina saxatilis.</title>
        <authorList>
            <person name="De Jode A."/>
            <person name="Faria R."/>
            <person name="Formenti G."/>
            <person name="Sims Y."/>
            <person name="Smith T.P."/>
            <person name="Tracey A."/>
            <person name="Wood J.M.D."/>
            <person name="Zagrodzka Z.B."/>
            <person name="Johannesson K."/>
            <person name="Butlin R.K."/>
            <person name="Leder E.H."/>
        </authorList>
    </citation>
    <scope>NUCLEOTIDE SEQUENCE [LARGE SCALE GENOMIC DNA]</scope>
    <source>
        <strain evidence="1">Snail1</strain>
        <tissue evidence="1">Muscle</tissue>
    </source>
</reference>
<evidence type="ECO:0000313" key="1">
    <source>
        <dbReference type="EMBL" id="KAK7106161.1"/>
    </source>
</evidence>
<proteinExistence type="predicted"/>
<accession>A0AAN9BJ75</accession>
<name>A0AAN9BJ75_9CAEN</name>
<gene>
    <name evidence="1" type="ORF">V1264_017449</name>
</gene>
<evidence type="ECO:0000313" key="2">
    <source>
        <dbReference type="Proteomes" id="UP001374579"/>
    </source>
</evidence>
<keyword evidence="2" id="KW-1185">Reference proteome</keyword>
<protein>
    <submittedName>
        <fullName evidence="1">Uncharacterized protein</fullName>
    </submittedName>
</protein>
<comment type="caution">
    <text evidence="1">The sequence shown here is derived from an EMBL/GenBank/DDBJ whole genome shotgun (WGS) entry which is preliminary data.</text>
</comment>
<dbReference type="EMBL" id="JBAMIC010000007">
    <property type="protein sequence ID" value="KAK7106161.1"/>
    <property type="molecule type" value="Genomic_DNA"/>
</dbReference>
<organism evidence="1 2">
    <name type="scientific">Littorina saxatilis</name>
    <dbReference type="NCBI Taxonomy" id="31220"/>
    <lineage>
        <taxon>Eukaryota</taxon>
        <taxon>Metazoa</taxon>
        <taxon>Spiralia</taxon>
        <taxon>Lophotrochozoa</taxon>
        <taxon>Mollusca</taxon>
        <taxon>Gastropoda</taxon>
        <taxon>Caenogastropoda</taxon>
        <taxon>Littorinimorpha</taxon>
        <taxon>Littorinoidea</taxon>
        <taxon>Littorinidae</taxon>
        <taxon>Littorina</taxon>
    </lineage>
</organism>
<dbReference type="AlphaFoldDB" id="A0AAN9BJ75"/>
<sequence length="139" mass="15971">MRTVIDVYTNANELSGYRCTAQADTSGKMATELGKEVNLITTDGYTEVNKREMYLYLLLFFSKSASNSVTDQQLTLTDFSEGIRQETVAPCSKTLFHFCTILRPRFIFTFCRQHFLLDDLPVFRACDWKIAVRRDTGLK</sequence>
<dbReference type="Proteomes" id="UP001374579">
    <property type="component" value="Unassembled WGS sequence"/>
</dbReference>